<keyword evidence="4 5" id="KW-0472">Membrane</keyword>
<gene>
    <name evidence="7" type="ORF">GTZ99_13945</name>
</gene>
<feature type="transmembrane region" description="Helical" evidence="5">
    <location>
        <begin position="170"/>
        <end position="190"/>
    </location>
</feature>
<sequence length="430" mass="47688">MKFEMQNVTAATKRELKILLSAWPKSAVAVAVFLQIVLFSIKDDYSPAVLPMVRWGIIIFAGLLLLKTGGNALRNMAAPILFCTYMGISLVIGPNFKDMLPIYLRIVGMLMIGLCLRPRLNFEKINFVHVLMSAFGAVTLASLITGLLNVGDAYVGSESAADGRYRLQGITWHPGILGYAACMSAVWNLTELRSSLNGTFKRFWALCMIGVSITCLYMSDSRTGYIAIVLAALMLYLSKYFEIWARHHYEQYILKFVIPALIVVGYSIPIYVALVNFSELTVTDGTSALRTQAWIWGIRQFVDHPLMGAGMGAYASVRIGAYTEDLMYLHSAMINHIAHGGVMGLSAFLFLQYSLYKSVFLRAASSNYGSFSYRICSDRIYSFKIIAFVVTLVYSVTEGALQGVYTSFVVAFSIVALDLRPPKSGYENNQ</sequence>
<evidence type="ECO:0000256" key="3">
    <source>
        <dbReference type="ARBA" id="ARBA00022989"/>
    </source>
</evidence>
<organism evidence="7 8">
    <name type="scientific">Novosphingobium ovatum</name>
    <dbReference type="NCBI Taxonomy" id="1908523"/>
    <lineage>
        <taxon>Bacteria</taxon>
        <taxon>Pseudomonadati</taxon>
        <taxon>Pseudomonadota</taxon>
        <taxon>Alphaproteobacteria</taxon>
        <taxon>Sphingomonadales</taxon>
        <taxon>Sphingomonadaceae</taxon>
        <taxon>Novosphingobium</taxon>
    </lineage>
</organism>
<feature type="transmembrane region" description="Helical" evidence="5">
    <location>
        <begin position="380"/>
        <end position="397"/>
    </location>
</feature>
<feature type="domain" description="O-antigen ligase-related" evidence="6">
    <location>
        <begin position="211"/>
        <end position="349"/>
    </location>
</feature>
<accession>A0ABW9XGJ6</accession>
<feature type="transmembrane region" description="Helical" evidence="5">
    <location>
        <begin position="202"/>
        <end position="219"/>
    </location>
</feature>
<comment type="caution">
    <text evidence="7">The sequence shown here is derived from an EMBL/GenBank/DDBJ whole genome shotgun (WGS) entry which is preliminary data.</text>
</comment>
<comment type="subcellular location">
    <subcellularLocation>
        <location evidence="1">Membrane</location>
        <topology evidence="1">Multi-pass membrane protein</topology>
    </subcellularLocation>
</comment>
<feature type="transmembrane region" description="Helical" evidence="5">
    <location>
        <begin position="127"/>
        <end position="150"/>
    </location>
</feature>
<dbReference type="Pfam" id="PF04932">
    <property type="entry name" value="Wzy_C"/>
    <property type="match status" value="1"/>
</dbReference>
<protein>
    <recommendedName>
        <fullName evidence="6">O-antigen ligase-related domain-containing protein</fullName>
    </recommendedName>
</protein>
<name>A0ABW9XGJ6_9SPHN</name>
<evidence type="ECO:0000313" key="8">
    <source>
        <dbReference type="Proteomes" id="UP000753724"/>
    </source>
</evidence>
<feature type="transmembrane region" description="Helical" evidence="5">
    <location>
        <begin position="253"/>
        <end position="274"/>
    </location>
</feature>
<dbReference type="EMBL" id="JAAAPO010000005">
    <property type="protein sequence ID" value="NBC37653.1"/>
    <property type="molecule type" value="Genomic_DNA"/>
</dbReference>
<evidence type="ECO:0000256" key="4">
    <source>
        <dbReference type="ARBA" id="ARBA00023136"/>
    </source>
</evidence>
<feature type="transmembrane region" description="Helical" evidence="5">
    <location>
        <begin position="225"/>
        <end position="241"/>
    </location>
</feature>
<feature type="transmembrane region" description="Helical" evidence="5">
    <location>
        <begin position="102"/>
        <end position="120"/>
    </location>
</feature>
<evidence type="ECO:0000259" key="6">
    <source>
        <dbReference type="Pfam" id="PF04932"/>
    </source>
</evidence>
<dbReference type="Proteomes" id="UP000753724">
    <property type="component" value="Unassembled WGS sequence"/>
</dbReference>
<dbReference type="PANTHER" id="PTHR37422:SF13">
    <property type="entry name" value="LIPOPOLYSACCHARIDE BIOSYNTHESIS PROTEIN PA4999-RELATED"/>
    <property type="match status" value="1"/>
</dbReference>
<feature type="transmembrane region" description="Helical" evidence="5">
    <location>
        <begin position="20"/>
        <end position="41"/>
    </location>
</feature>
<feature type="transmembrane region" description="Helical" evidence="5">
    <location>
        <begin position="47"/>
        <end position="66"/>
    </location>
</feature>
<feature type="transmembrane region" description="Helical" evidence="5">
    <location>
        <begin position="78"/>
        <end position="96"/>
    </location>
</feature>
<proteinExistence type="predicted"/>
<evidence type="ECO:0000256" key="1">
    <source>
        <dbReference type="ARBA" id="ARBA00004141"/>
    </source>
</evidence>
<reference evidence="8" key="1">
    <citation type="submission" date="2020-01" db="EMBL/GenBank/DDBJ databases">
        <title>Sphingomonas sp. strain CSW-10.</title>
        <authorList>
            <person name="Chen W.-M."/>
        </authorList>
    </citation>
    <scope>NUCLEOTIDE SEQUENCE [LARGE SCALE GENOMIC DNA]</scope>
    <source>
        <strain evidence="8">FSY-8</strain>
    </source>
</reference>
<dbReference type="InterPro" id="IPR051533">
    <property type="entry name" value="WaaL-like"/>
</dbReference>
<evidence type="ECO:0000256" key="5">
    <source>
        <dbReference type="SAM" id="Phobius"/>
    </source>
</evidence>
<keyword evidence="3 5" id="KW-1133">Transmembrane helix</keyword>
<dbReference type="InterPro" id="IPR007016">
    <property type="entry name" value="O-antigen_ligase-rel_domated"/>
</dbReference>
<keyword evidence="8" id="KW-1185">Reference proteome</keyword>
<evidence type="ECO:0000313" key="7">
    <source>
        <dbReference type="EMBL" id="NBC37653.1"/>
    </source>
</evidence>
<feature type="transmembrane region" description="Helical" evidence="5">
    <location>
        <begin position="337"/>
        <end position="356"/>
    </location>
</feature>
<evidence type="ECO:0000256" key="2">
    <source>
        <dbReference type="ARBA" id="ARBA00022692"/>
    </source>
</evidence>
<dbReference type="PANTHER" id="PTHR37422">
    <property type="entry name" value="TEICHURONIC ACID BIOSYNTHESIS PROTEIN TUAE"/>
    <property type="match status" value="1"/>
</dbReference>
<keyword evidence="2 5" id="KW-0812">Transmembrane</keyword>